<dbReference type="InterPro" id="IPR011009">
    <property type="entry name" value="Kinase-like_dom_sf"/>
</dbReference>
<protein>
    <recommendedName>
        <fullName evidence="3">Protein kinase domain-containing protein</fullName>
    </recommendedName>
</protein>
<gene>
    <name evidence="4" type="ORF">TASK_LOCUS2656</name>
</gene>
<dbReference type="InterPro" id="IPR001245">
    <property type="entry name" value="Ser-Thr/Tyr_kinase_cat_dom"/>
</dbReference>
<dbReference type="GO" id="GO:0005524">
    <property type="term" value="F:ATP binding"/>
    <property type="evidence" value="ECO:0007669"/>
    <property type="project" value="UniProtKB-KW"/>
</dbReference>
<sequence>MKIALDAVWTPAYYGDEEDFAADEEDINENWILFSKKNGQLLLKKGPHGKSYHITGQYEVTIGDNIYTGKLLSELIASVRGKEGGGGEAKQRNCASLIYSEDLRRFAGSNEIEPLEKKEDAKVIGKGEFGEVTRRTYRKEVNGKKVSMKVAVKRIKQKSRNALVGAMEVAVMSALLDDPTINKQHLLTLIGWYLGDKHLYVVTEFIPGGNLLDYLQSLNANAGQEKESKGEGEEEYHIQRLRFHSFVSQIASGMSALETKQIQHRDLAARNILLTQDHQIKVRYHHEFPVYLSGGKGRQIRVRSL</sequence>
<evidence type="ECO:0000313" key="5">
    <source>
        <dbReference type="Proteomes" id="UP000282613"/>
    </source>
</evidence>
<keyword evidence="2" id="KW-0067">ATP-binding</keyword>
<dbReference type="OrthoDB" id="6276199at2759"/>
<dbReference type="Gene3D" id="3.30.200.20">
    <property type="entry name" value="Phosphorylase Kinase, domain 1"/>
    <property type="match status" value="1"/>
</dbReference>
<dbReference type="InterPro" id="IPR050198">
    <property type="entry name" value="Non-receptor_tyrosine_kinases"/>
</dbReference>
<keyword evidence="1" id="KW-0547">Nucleotide-binding</keyword>
<reference evidence="4 5" key="1">
    <citation type="submission" date="2018-11" db="EMBL/GenBank/DDBJ databases">
        <authorList>
            <consortium name="Pathogen Informatics"/>
        </authorList>
    </citation>
    <scope>NUCLEOTIDE SEQUENCE [LARGE SCALE GENOMIC DNA]</scope>
</reference>
<feature type="domain" description="Protein kinase" evidence="3">
    <location>
        <begin position="118"/>
        <end position="305"/>
    </location>
</feature>
<dbReference type="InterPro" id="IPR008266">
    <property type="entry name" value="Tyr_kinase_AS"/>
</dbReference>
<evidence type="ECO:0000259" key="3">
    <source>
        <dbReference type="PROSITE" id="PS50011"/>
    </source>
</evidence>
<evidence type="ECO:0000313" key="4">
    <source>
        <dbReference type="EMBL" id="VDK25762.1"/>
    </source>
</evidence>
<dbReference type="GO" id="GO:0004713">
    <property type="term" value="F:protein tyrosine kinase activity"/>
    <property type="evidence" value="ECO:0007669"/>
    <property type="project" value="InterPro"/>
</dbReference>
<dbReference type="PROSITE" id="PS00109">
    <property type="entry name" value="PROTEIN_KINASE_TYR"/>
    <property type="match status" value="1"/>
</dbReference>
<dbReference type="Pfam" id="PF07714">
    <property type="entry name" value="PK_Tyr_Ser-Thr"/>
    <property type="match status" value="1"/>
</dbReference>
<keyword evidence="5" id="KW-1185">Reference proteome</keyword>
<evidence type="ECO:0000256" key="1">
    <source>
        <dbReference type="ARBA" id="ARBA00022741"/>
    </source>
</evidence>
<dbReference type="Gene3D" id="1.10.510.10">
    <property type="entry name" value="Transferase(Phosphotransferase) domain 1"/>
    <property type="match status" value="1"/>
</dbReference>
<dbReference type="PANTHER" id="PTHR24418">
    <property type="entry name" value="TYROSINE-PROTEIN KINASE"/>
    <property type="match status" value="1"/>
</dbReference>
<dbReference type="EMBL" id="UYRS01002398">
    <property type="protein sequence ID" value="VDK25762.1"/>
    <property type="molecule type" value="Genomic_DNA"/>
</dbReference>
<dbReference type="Proteomes" id="UP000282613">
    <property type="component" value="Unassembled WGS sequence"/>
</dbReference>
<name>A0A3P6NMT2_TAEAS</name>
<dbReference type="PROSITE" id="PS50011">
    <property type="entry name" value="PROTEIN_KINASE_DOM"/>
    <property type="match status" value="1"/>
</dbReference>
<dbReference type="InterPro" id="IPR020635">
    <property type="entry name" value="Tyr_kinase_cat_dom"/>
</dbReference>
<accession>A0A3P6NMT2</accession>
<dbReference type="InterPro" id="IPR000719">
    <property type="entry name" value="Prot_kinase_dom"/>
</dbReference>
<evidence type="ECO:0000256" key="2">
    <source>
        <dbReference type="ARBA" id="ARBA00022840"/>
    </source>
</evidence>
<organism evidence="4 5">
    <name type="scientific">Taenia asiatica</name>
    <name type="common">Asian tapeworm</name>
    <dbReference type="NCBI Taxonomy" id="60517"/>
    <lineage>
        <taxon>Eukaryota</taxon>
        <taxon>Metazoa</taxon>
        <taxon>Spiralia</taxon>
        <taxon>Lophotrochozoa</taxon>
        <taxon>Platyhelminthes</taxon>
        <taxon>Cestoda</taxon>
        <taxon>Eucestoda</taxon>
        <taxon>Cyclophyllidea</taxon>
        <taxon>Taeniidae</taxon>
        <taxon>Taenia</taxon>
    </lineage>
</organism>
<dbReference type="SMART" id="SM00219">
    <property type="entry name" value="TyrKc"/>
    <property type="match status" value="1"/>
</dbReference>
<dbReference type="AlphaFoldDB" id="A0A3P6NMT2"/>
<dbReference type="SUPFAM" id="SSF56112">
    <property type="entry name" value="Protein kinase-like (PK-like)"/>
    <property type="match status" value="1"/>
</dbReference>
<proteinExistence type="predicted"/>